<dbReference type="PANTHER" id="PTHR41247">
    <property type="entry name" value="HTH-TYPE TRANSCRIPTIONAL REPRESSOR YCNK"/>
    <property type="match status" value="1"/>
</dbReference>
<accession>A0A1D7TNZ5</accession>
<dbReference type="EMBL" id="CP017111">
    <property type="protein sequence ID" value="AOO66715.1"/>
    <property type="molecule type" value="Genomic_DNA"/>
</dbReference>
<keyword evidence="2" id="KW-1185">Reference proteome</keyword>
<gene>
    <name evidence="1" type="ORF">SHALO_2963</name>
</gene>
<dbReference type="InterPro" id="IPR008719">
    <property type="entry name" value="N2O_reductase_NosL"/>
</dbReference>
<dbReference type="AlphaFoldDB" id="A0A1D7TNZ5"/>
<organism evidence="1 2">
    <name type="scientific">Sulfurospirillum halorespirans DSM 13726</name>
    <dbReference type="NCBI Taxonomy" id="1193502"/>
    <lineage>
        <taxon>Bacteria</taxon>
        <taxon>Pseudomonadati</taxon>
        <taxon>Campylobacterota</taxon>
        <taxon>Epsilonproteobacteria</taxon>
        <taxon>Campylobacterales</taxon>
        <taxon>Sulfurospirillaceae</taxon>
        <taxon>Sulfurospirillum</taxon>
    </lineage>
</organism>
<dbReference type="PATRIC" id="fig|1193502.14.peg.3000"/>
<dbReference type="Gene3D" id="3.30.70.2050">
    <property type="match status" value="2"/>
</dbReference>
<dbReference type="STRING" id="1193502.SHALO_2963"/>
<dbReference type="PANTHER" id="PTHR41247:SF1">
    <property type="entry name" value="HTH-TYPE TRANSCRIPTIONAL REPRESSOR YCNK"/>
    <property type="match status" value="1"/>
</dbReference>
<dbReference type="RefSeq" id="WP_069479227.1">
    <property type="nucleotide sequence ID" value="NZ_CP017111.1"/>
</dbReference>
<protein>
    <submittedName>
        <fullName evidence="1">NosL family protein</fullName>
    </submittedName>
</protein>
<dbReference type="Pfam" id="PF05573">
    <property type="entry name" value="NosL"/>
    <property type="match status" value="2"/>
</dbReference>
<dbReference type="Proteomes" id="UP000094609">
    <property type="component" value="Chromosome"/>
</dbReference>
<evidence type="ECO:0000313" key="1">
    <source>
        <dbReference type="EMBL" id="AOO66715.1"/>
    </source>
</evidence>
<evidence type="ECO:0000313" key="2">
    <source>
        <dbReference type="Proteomes" id="UP000094609"/>
    </source>
</evidence>
<proteinExistence type="predicted"/>
<dbReference type="KEGG" id="shal:SHALO_2963"/>
<name>A0A1D7TNZ5_9BACT</name>
<dbReference type="SUPFAM" id="SSF160387">
    <property type="entry name" value="NosL/MerB-like"/>
    <property type="match status" value="2"/>
</dbReference>
<reference evidence="2" key="1">
    <citation type="submission" date="2016-08" db="EMBL/GenBank/DDBJ databases">
        <title>Complete genome sequence of the organohalide-respiring Epsilonproteobacterium Sulfurospirillum halorespirans.</title>
        <authorList>
            <person name="Goris T."/>
            <person name="Zimmermann J."/>
            <person name="Schenz B."/>
            <person name="Lemos M."/>
            <person name="Hackermueller J."/>
            <person name="Diekert G."/>
        </authorList>
    </citation>
    <scope>NUCLEOTIDE SEQUENCE [LARGE SCALE GENOMIC DNA]</scope>
    <source>
        <strain>DSM 13726</strain>
        <strain evidence="2">PCE-M2</strain>
    </source>
</reference>
<sequence>MQKSLWGIVFAIVFALGLHANEFNKMATGEPELIQKGDEKAYCPICGMSLKMFYKTSHGVILKNGTAKQYCSIRCLAADYPAIESHISKIVVTDVKSEKLIDVKSAFYVVGSNVPGTMSMVSKLAFANEADAKAFATENGGEVMTFDAAFAKAKASLANDVDEFIKKKQKGMYPMGEKIYNGKCEKEKIHLEAFNTIAELKVGLKKTQVCGEVNEQELQAVSLYLWEIVRLEAHEHKTTIHVEKDEKCPVCGMFVYKYPKWAARMNYSENGKSVSHAFDGVKDLLKFYHAPSKWGNYTKHKDAELTILVSDYYTGDAIDGMKAFYVVGSDVVGPMGKEFIPFKTLTSAQTFMKDHKGLQVVEFSKIDEALVYAQDK</sequence>